<gene>
    <name evidence="2" type="ORF">C1645_724449</name>
</gene>
<feature type="domain" description="Protein kinase" evidence="1">
    <location>
        <begin position="1"/>
        <end position="205"/>
    </location>
</feature>
<protein>
    <submittedName>
        <fullName evidence="2">Kinase-like domain-containing protein</fullName>
    </submittedName>
</protein>
<evidence type="ECO:0000313" key="3">
    <source>
        <dbReference type="Proteomes" id="UP000265703"/>
    </source>
</evidence>
<dbReference type="PANTHER" id="PTHR44329">
    <property type="entry name" value="SERINE/THREONINE-PROTEIN KINASE TNNI3K-RELATED"/>
    <property type="match status" value="1"/>
</dbReference>
<dbReference type="InterPro" id="IPR051681">
    <property type="entry name" value="Ser/Thr_Kinases-Pseudokinases"/>
</dbReference>
<comment type="caution">
    <text evidence="2">The sequence shown here is derived from an EMBL/GenBank/DDBJ whole genome shotgun (WGS) entry which is preliminary data.</text>
</comment>
<proteinExistence type="predicted"/>
<dbReference type="EMBL" id="QKYT01000165">
    <property type="protein sequence ID" value="RIA90990.1"/>
    <property type="molecule type" value="Genomic_DNA"/>
</dbReference>
<dbReference type="GO" id="GO:0005524">
    <property type="term" value="F:ATP binding"/>
    <property type="evidence" value="ECO:0007669"/>
    <property type="project" value="InterPro"/>
</dbReference>
<dbReference type="Pfam" id="PF00069">
    <property type="entry name" value="Pkinase"/>
    <property type="match status" value="1"/>
</dbReference>
<dbReference type="Proteomes" id="UP000265703">
    <property type="component" value="Unassembled WGS sequence"/>
</dbReference>
<organism evidence="2 3">
    <name type="scientific">Glomus cerebriforme</name>
    <dbReference type="NCBI Taxonomy" id="658196"/>
    <lineage>
        <taxon>Eukaryota</taxon>
        <taxon>Fungi</taxon>
        <taxon>Fungi incertae sedis</taxon>
        <taxon>Mucoromycota</taxon>
        <taxon>Glomeromycotina</taxon>
        <taxon>Glomeromycetes</taxon>
        <taxon>Glomerales</taxon>
        <taxon>Glomeraceae</taxon>
        <taxon>Glomus</taxon>
    </lineage>
</organism>
<keyword evidence="3" id="KW-1185">Reference proteome</keyword>
<dbReference type="AlphaFoldDB" id="A0A397SXQ9"/>
<dbReference type="SUPFAM" id="SSF56112">
    <property type="entry name" value="Protein kinase-like (PK-like)"/>
    <property type="match status" value="1"/>
</dbReference>
<evidence type="ECO:0000259" key="1">
    <source>
        <dbReference type="PROSITE" id="PS50011"/>
    </source>
</evidence>
<keyword evidence="2" id="KW-0808">Transferase</keyword>
<dbReference type="GO" id="GO:0004674">
    <property type="term" value="F:protein serine/threonine kinase activity"/>
    <property type="evidence" value="ECO:0007669"/>
    <property type="project" value="TreeGrafter"/>
</dbReference>
<accession>A0A397SXQ9</accession>
<dbReference type="Gene3D" id="1.10.510.10">
    <property type="entry name" value="Transferase(Phosphotransferase) domain 1"/>
    <property type="match status" value="1"/>
</dbReference>
<reference evidence="2 3" key="1">
    <citation type="submission" date="2018-06" db="EMBL/GenBank/DDBJ databases">
        <title>Comparative genomics reveals the genomic features of Rhizophagus irregularis, R. cerebriforme, R. diaphanum and Gigaspora rosea, and their symbiotic lifestyle signature.</title>
        <authorList>
            <person name="Morin E."/>
            <person name="San Clemente H."/>
            <person name="Chen E.C.H."/>
            <person name="De La Providencia I."/>
            <person name="Hainaut M."/>
            <person name="Kuo A."/>
            <person name="Kohler A."/>
            <person name="Murat C."/>
            <person name="Tang N."/>
            <person name="Roy S."/>
            <person name="Loubradou J."/>
            <person name="Henrissat B."/>
            <person name="Grigoriev I.V."/>
            <person name="Corradi N."/>
            <person name="Roux C."/>
            <person name="Martin F.M."/>
        </authorList>
    </citation>
    <scope>NUCLEOTIDE SEQUENCE [LARGE SCALE GENOMIC DNA]</scope>
    <source>
        <strain evidence="2 3">DAOM 227022</strain>
    </source>
</reference>
<dbReference type="OrthoDB" id="4062651at2759"/>
<dbReference type="InterPro" id="IPR011009">
    <property type="entry name" value="Kinase-like_dom_sf"/>
</dbReference>
<evidence type="ECO:0000313" key="2">
    <source>
        <dbReference type="EMBL" id="RIA90990.1"/>
    </source>
</evidence>
<name>A0A397SXQ9_9GLOM</name>
<dbReference type="InterPro" id="IPR000719">
    <property type="entry name" value="Prot_kinase_dom"/>
</dbReference>
<dbReference type="PROSITE" id="PS50011">
    <property type="entry name" value="PROTEIN_KINASE_DOM"/>
    <property type="match status" value="1"/>
</dbReference>
<keyword evidence="2" id="KW-0418">Kinase</keyword>
<sequence>MTISNKGSEVVRCYGITQDPSDENYMLVINKMDTTLRDYLQQNHAQLTWEERITIIFSMITSLYRIHKENAIHRNLHSGNILYSNNNQSFVISDFEFCGPADNPSSSIYGNLPYIAPEVISGKEHTFASDIYSIGMIIWEILSGQPPFMNFEHDYNLAMNIINGTRPKILSGTPLEFKSLMEQCWNTNPLERPTIDVLFDKIENLRKNNSPQSLPGSQNASDGKF</sequence>